<feature type="region of interest" description="Disordered" evidence="1">
    <location>
        <begin position="35"/>
        <end position="90"/>
    </location>
</feature>
<dbReference type="EMBL" id="ANIX01000353">
    <property type="protein sequence ID" value="ETP25356.1"/>
    <property type="molecule type" value="Genomic_DNA"/>
</dbReference>
<feature type="compositionally biased region" description="Acidic residues" evidence="1">
    <location>
        <begin position="80"/>
        <end position="90"/>
    </location>
</feature>
<comment type="caution">
    <text evidence="2">The sequence shown here is derived from an EMBL/GenBank/DDBJ whole genome shotgun (WGS) entry which is preliminary data.</text>
</comment>
<sequence length="90" mass="9482">MSVLNVNLSCVTIVLRFRGEKVSEGILKGVACGSTSGPCGHGRRGQQGEDGGGRVEDQGQRAQKVPVEQSITVHTPVSDLSDDDMSDNNL</sequence>
<evidence type="ECO:0000313" key="2">
    <source>
        <dbReference type="EMBL" id="ETP25356.1"/>
    </source>
</evidence>
<dbReference type="AlphaFoldDB" id="W2XRP7"/>
<accession>W2XRP7</accession>
<dbReference type="Proteomes" id="UP000018958">
    <property type="component" value="Unassembled WGS sequence"/>
</dbReference>
<gene>
    <name evidence="2" type="ORF">F441_01748</name>
</gene>
<evidence type="ECO:0000256" key="1">
    <source>
        <dbReference type="SAM" id="MobiDB-lite"/>
    </source>
</evidence>
<protein>
    <submittedName>
        <fullName evidence="2">Uncharacterized protein</fullName>
    </submittedName>
</protein>
<name>W2XRP7_PHYNI</name>
<evidence type="ECO:0000313" key="3">
    <source>
        <dbReference type="Proteomes" id="UP000018958"/>
    </source>
</evidence>
<reference evidence="2 3" key="1">
    <citation type="submission" date="2013-11" db="EMBL/GenBank/DDBJ databases">
        <title>The Genome Sequence of Phytophthora parasitica CJ01A1.</title>
        <authorList>
            <consortium name="The Broad Institute Genomics Platform"/>
            <person name="Russ C."/>
            <person name="Tyler B."/>
            <person name="Panabieres F."/>
            <person name="Shan W."/>
            <person name="Tripathy S."/>
            <person name="Grunwald N."/>
            <person name="Machado M."/>
            <person name="Johnson C.S."/>
            <person name="Walker B."/>
            <person name="Young S.K."/>
            <person name="Zeng Q."/>
            <person name="Gargeya S."/>
            <person name="Fitzgerald M."/>
            <person name="Haas B."/>
            <person name="Abouelleil A."/>
            <person name="Allen A.W."/>
            <person name="Alvarado L."/>
            <person name="Arachchi H.M."/>
            <person name="Berlin A.M."/>
            <person name="Chapman S.B."/>
            <person name="Gainer-Dewar J."/>
            <person name="Goldberg J."/>
            <person name="Griggs A."/>
            <person name="Gujja S."/>
            <person name="Hansen M."/>
            <person name="Howarth C."/>
            <person name="Imamovic A."/>
            <person name="Ireland A."/>
            <person name="Larimer J."/>
            <person name="McCowan C."/>
            <person name="Murphy C."/>
            <person name="Pearson M."/>
            <person name="Poon T.W."/>
            <person name="Priest M."/>
            <person name="Roberts A."/>
            <person name="Saif S."/>
            <person name="Shea T."/>
            <person name="Sisk P."/>
            <person name="Sykes S."/>
            <person name="Wortman J."/>
            <person name="Nusbaum C."/>
            <person name="Birren B."/>
        </authorList>
    </citation>
    <scope>NUCLEOTIDE SEQUENCE [LARGE SCALE GENOMIC DNA]</scope>
    <source>
        <strain evidence="2 3">CJ01A1</strain>
    </source>
</reference>
<proteinExistence type="predicted"/>
<organism evidence="2 3">
    <name type="scientific">Phytophthora nicotianae CJ01A1</name>
    <dbReference type="NCBI Taxonomy" id="1317063"/>
    <lineage>
        <taxon>Eukaryota</taxon>
        <taxon>Sar</taxon>
        <taxon>Stramenopiles</taxon>
        <taxon>Oomycota</taxon>
        <taxon>Peronosporomycetes</taxon>
        <taxon>Peronosporales</taxon>
        <taxon>Peronosporaceae</taxon>
        <taxon>Phytophthora</taxon>
    </lineage>
</organism>